<evidence type="ECO:0000259" key="1">
    <source>
        <dbReference type="Pfam" id="PF00561"/>
    </source>
</evidence>
<dbReference type="Gene3D" id="3.40.50.1820">
    <property type="entry name" value="alpha/beta hydrolase"/>
    <property type="match status" value="1"/>
</dbReference>
<reference evidence="2 3" key="1">
    <citation type="submission" date="2017-11" db="EMBL/GenBank/DDBJ databases">
        <title>Bacillus camelliae sp. nov., isolated from pu'er tea.</title>
        <authorList>
            <person name="Niu L."/>
        </authorList>
    </citation>
    <scope>NUCLEOTIDE SEQUENCE [LARGE SCALE GENOMIC DNA]</scope>
    <source>
        <strain evidence="2 3">7578-1</strain>
    </source>
</reference>
<dbReference type="EMBL" id="PIQO01000001">
    <property type="protein sequence ID" value="PKR86561.1"/>
    <property type="molecule type" value="Genomic_DNA"/>
</dbReference>
<dbReference type="PANTHER" id="PTHR43798:SF6">
    <property type="entry name" value="HYDROLASE, PUTATIVE (AFU_ORTHOLOGUE AFUA_4G13070)-RELATED"/>
    <property type="match status" value="1"/>
</dbReference>
<dbReference type="Proteomes" id="UP000233440">
    <property type="component" value="Unassembled WGS sequence"/>
</dbReference>
<dbReference type="Pfam" id="PF00561">
    <property type="entry name" value="Abhydrolase_1"/>
    <property type="match status" value="1"/>
</dbReference>
<accession>A0A2N3LPL1</accession>
<organism evidence="2 3">
    <name type="scientific">Heyndrickxia camelliae</name>
    <dbReference type="NCBI Taxonomy" id="1707093"/>
    <lineage>
        <taxon>Bacteria</taxon>
        <taxon>Bacillati</taxon>
        <taxon>Bacillota</taxon>
        <taxon>Bacilli</taxon>
        <taxon>Bacillales</taxon>
        <taxon>Bacillaceae</taxon>
        <taxon>Heyndrickxia</taxon>
    </lineage>
</organism>
<dbReference type="InterPro" id="IPR029058">
    <property type="entry name" value="AB_hydrolase_fold"/>
</dbReference>
<evidence type="ECO:0000313" key="3">
    <source>
        <dbReference type="Proteomes" id="UP000233440"/>
    </source>
</evidence>
<proteinExistence type="predicted"/>
<dbReference type="AlphaFoldDB" id="A0A2N3LPL1"/>
<dbReference type="RefSeq" id="WP_101352212.1">
    <property type="nucleotide sequence ID" value="NZ_PIQO01000001.1"/>
</dbReference>
<evidence type="ECO:0000313" key="2">
    <source>
        <dbReference type="EMBL" id="PKR86561.1"/>
    </source>
</evidence>
<dbReference type="InterPro" id="IPR000073">
    <property type="entry name" value="AB_hydrolase_1"/>
</dbReference>
<dbReference type="PANTHER" id="PTHR43798">
    <property type="entry name" value="MONOACYLGLYCEROL LIPASE"/>
    <property type="match status" value="1"/>
</dbReference>
<sequence>MSIYYKVIGEGYPIVMLHGWTLDHQVMLHAMEPLFEKRSGWKRIYIDLPGMGQSDPQPSIQNSDDMLEAVLRLLDELIADQPFIICGNSYGGYMARGIAHFREANIRGLFLMAPMIIPEFEHREVPVQKVLKRDINLISNLSPEEADEFCSMGVVQGQTEWERFRNEILLPSKQTNEKFLEHIRNNGYGFTFDISSRLEYPTLIITGRQDHVVGYQDAWRLIEDYPRATFAVLDMAGHNLQIEQADVFNTLVHNWLNRLELENFNAAIR</sequence>
<feature type="domain" description="AB hydrolase-1" evidence="1">
    <location>
        <begin position="12"/>
        <end position="243"/>
    </location>
</feature>
<dbReference type="OrthoDB" id="6191536at2"/>
<keyword evidence="2" id="KW-0378">Hydrolase</keyword>
<dbReference type="InterPro" id="IPR050266">
    <property type="entry name" value="AB_hydrolase_sf"/>
</dbReference>
<gene>
    <name evidence="2" type="ORF">CWO92_00405</name>
</gene>
<dbReference type="PRINTS" id="PR00111">
    <property type="entry name" value="ABHYDROLASE"/>
</dbReference>
<name>A0A2N3LPL1_9BACI</name>
<dbReference type="GO" id="GO:0016787">
    <property type="term" value="F:hydrolase activity"/>
    <property type="evidence" value="ECO:0007669"/>
    <property type="project" value="UniProtKB-KW"/>
</dbReference>
<protein>
    <submittedName>
        <fullName evidence="2">2-hydroxy-6-oxo-6-phenylhexa-2,4-dienoate hydrolase</fullName>
    </submittedName>
</protein>
<comment type="caution">
    <text evidence="2">The sequence shown here is derived from an EMBL/GenBank/DDBJ whole genome shotgun (WGS) entry which is preliminary data.</text>
</comment>
<keyword evidence="3" id="KW-1185">Reference proteome</keyword>
<dbReference type="SUPFAM" id="SSF53474">
    <property type="entry name" value="alpha/beta-Hydrolases"/>
    <property type="match status" value="1"/>
</dbReference>